<accession>A0ACD5XCR0</accession>
<dbReference type="EnsemblPlants" id="AVESA.00010b.r2.4DG0773210.1">
    <property type="protein sequence ID" value="AVESA.00010b.r2.4DG0773210.1.CDS"/>
    <property type="gene ID" value="AVESA.00010b.r2.4DG0773210"/>
</dbReference>
<organism evidence="1 2">
    <name type="scientific">Avena sativa</name>
    <name type="common">Oat</name>
    <dbReference type="NCBI Taxonomy" id="4498"/>
    <lineage>
        <taxon>Eukaryota</taxon>
        <taxon>Viridiplantae</taxon>
        <taxon>Streptophyta</taxon>
        <taxon>Embryophyta</taxon>
        <taxon>Tracheophyta</taxon>
        <taxon>Spermatophyta</taxon>
        <taxon>Magnoliopsida</taxon>
        <taxon>Liliopsida</taxon>
        <taxon>Poales</taxon>
        <taxon>Poaceae</taxon>
        <taxon>BOP clade</taxon>
        <taxon>Pooideae</taxon>
        <taxon>Poodae</taxon>
        <taxon>Poeae</taxon>
        <taxon>Poeae Chloroplast Group 1 (Aveneae type)</taxon>
        <taxon>Aveninae</taxon>
        <taxon>Avena</taxon>
    </lineage>
</organism>
<evidence type="ECO:0000313" key="1">
    <source>
        <dbReference type="EnsemblPlants" id="AVESA.00010b.r2.4DG0773210.1.CDS"/>
    </source>
</evidence>
<evidence type="ECO:0000313" key="2">
    <source>
        <dbReference type="Proteomes" id="UP001732700"/>
    </source>
</evidence>
<reference evidence="1" key="2">
    <citation type="submission" date="2025-09" db="UniProtKB">
        <authorList>
            <consortium name="EnsemblPlants"/>
        </authorList>
    </citation>
    <scope>IDENTIFICATION</scope>
</reference>
<protein>
    <submittedName>
        <fullName evidence="1">Uncharacterized protein</fullName>
    </submittedName>
</protein>
<dbReference type="Proteomes" id="UP001732700">
    <property type="component" value="Chromosome 4D"/>
</dbReference>
<sequence>MSLCSYCNASLRAPPESRDAQEDERVSWDWGEALIDNVAYMIQETNHTTAYFPFTTLSGVKEQLQVTFCLLPPPHISYFCISYTSGEGTRFVREPRILATQGNLALICVNQGLYPFPRSTDYNFFVYHAPIRGHETPTLQLIPHPKPDFFPWNKYCYFTRGQTGILLRYRTSSGNKQQSPFTPPTPTLSLTHALARRHKSPFTTHTNKEELDAFKIATLCTRFDESGITHYDLFSYDSKANWTCERTTFSSQERPQSFASDRVIMVSGTMVFVDLSHGMLLCDLQQEASPRQLRYIQLPKPVQPRDNFPLCVSSSSFSRDIAVVDDRIKFVDLEIHCPSSQGLPYCWTAVTWSMSVGDSQFQKDGEVKSTDIASSDAALDLGSLFVAHPSLSSHHADILYLMAKPNLALGDPDSTILAVHMKNKTVERIAKYTTQRIGTMDFAYMLTTITKYLAPPGDSKANIRKRGPASLGGTSRRKAPAFALKSGLVQMEEEEEDHSNKPPAMDDYGDNMDLE</sequence>
<keyword evidence="2" id="KW-1185">Reference proteome</keyword>
<name>A0ACD5XCR0_AVESA</name>
<reference evidence="1" key="1">
    <citation type="submission" date="2021-05" db="EMBL/GenBank/DDBJ databases">
        <authorList>
            <person name="Scholz U."/>
            <person name="Mascher M."/>
            <person name="Fiebig A."/>
        </authorList>
    </citation>
    <scope>NUCLEOTIDE SEQUENCE [LARGE SCALE GENOMIC DNA]</scope>
</reference>
<proteinExistence type="predicted"/>